<organism evidence="2 3">
    <name type="scientific">Pseudoxanthomonas wuyuanensis</name>
    <dbReference type="NCBI Taxonomy" id="1073196"/>
    <lineage>
        <taxon>Bacteria</taxon>
        <taxon>Pseudomonadati</taxon>
        <taxon>Pseudomonadota</taxon>
        <taxon>Gammaproteobacteria</taxon>
        <taxon>Lysobacterales</taxon>
        <taxon>Lysobacteraceae</taxon>
        <taxon>Pseudoxanthomonas</taxon>
    </lineage>
</organism>
<dbReference type="Proteomes" id="UP000219374">
    <property type="component" value="Unassembled WGS sequence"/>
</dbReference>
<sequence>MAIGLIASGFRVLLGFALLVLALLTLAPLANARPASTAADPQLRALQQLQRELSEAMQQQADPLQEVLQRHATRGSIDFVLELYDASGNPLPIGPRPPQVPQEDWEHLLKFLQPQPADLFFSENGHIGFILIDLDEDGQRDLLVTVYVGGTGLFSQVLAYRRDPDHGFVAAVHSEYPEDAGYSINGRGGDQQIALVRLDGRTYLAYRDSHYGQDLLTLHRPLEHDAATGFAAPALQLKYRHTHTLAPEHADGDNDTTPRDTKLDAAIARQLQRLAQARRNGKELSDAACPSPADANPEDGNAWPWRDAGHYTFEFVEEFPVRVDDRCYSASIVHFLSSYRMSYESCCSLWLYSAPGEQIAELPLSSQRQLFAIDIVSQSATAD</sequence>
<accession>A0A286DDK8</accession>
<name>A0A286DDK8_9GAMM</name>
<dbReference type="RefSeq" id="WP_141400849.1">
    <property type="nucleotide sequence ID" value="NZ_OCND01000010.1"/>
</dbReference>
<protein>
    <submittedName>
        <fullName evidence="2">Uncharacterized protein</fullName>
    </submittedName>
</protein>
<dbReference type="OrthoDB" id="5957809at2"/>
<evidence type="ECO:0000313" key="2">
    <source>
        <dbReference type="EMBL" id="SOD56733.1"/>
    </source>
</evidence>
<evidence type="ECO:0000256" key="1">
    <source>
        <dbReference type="SAM" id="MobiDB-lite"/>
    </source>
</evidence>
<feature type="region of interest" description="Disordered" evidence="1">
    <location>
        <begin position="282"/>
        <end position="301"/>
    </location>
</feature>
<reference evidence="2 3" key="1">
    <citation type="submission" date="2017-09" db="EMBL/GenBank/DDBJ databases">
        <authorList>
            <person name="Ehlers B."/>
            <person name="Leendertz F.H."/>
        </authorList>
    </citation>
    <scope>NUCLEOTIDE SEQUENCE [LARGE SCALE GENOMIC DNA]</scope>
    <source>
        <strain evidence="2 3">CGMCC 1.10978</strain>
    </source>
</reference>
<dbReference type="EMBL" id="OCND01000010">
    <property type="protein sequence ID" value="SOD56733.1"/>
    <property type="molecule type" value="Genomic_DNA"/>
</dbReference>
<proteinExistence type="predicted"/>
<evidence type="ECO:0000313" key="3">
    <source>
        <dbReference type="Proteomes" id="UP000219374"/>
    </source>
</evidence>
<gene>
    <name evidence="2" type="ORF">SAMN06296416_110138</name>
</gene>
<dbReference type="AlphaFoldDB" id="A0A286DDK8"/>
<keyword evidence="3" id="KW-1185">Reference proteome</keyword>